<reference evidence="2" key="1">
    <citation type="journal article" date="2019" name="Int. J. Syst. Evol. Microbiol.">
        <title>The Global Catalogue of Microorganisms (GCM) 10K type strain sequencing project: providing services to taxonomists for standard genome sequencing and annotation.</title>
        <authorList>
            <consortium name="The Broad Institute Genomics Platform"/>
            <consortium name="The Broad Institute Genome Sequencing Center for Infectious Disease"/>
            <person name="Wu L."/>
            <person name="Ma J."/>
        </authorList>
    </citation>
    <scope>NUCLEOTIDE SEQUENCE [LARGE SCALE GENOMIC DNA]</scope>
    <source>
        <strain evidence="2">JCM 17805</strain>
    </source>
</reference>
<evidence type="ECO:0000313" key="1">
    <source>
        <dbReference type="EMBL" id="GAA4649729.1"/>
    </source>
</evidence>
<dbReference type="Proteomes" id="UP001500604">
    <property type="component" value="Unassembled WGS sequence"/>
</dbReference>
<organism evidence="1 2">
    <name type="scientific">Kistimonas scapharcae</name>
    <dbReference type="NCBI Taxonomy" id="1036133"/>
    <lineage>
        <taxon>Bacteria</taxon>
        <taxon>Pseudomonadati</taxon>
        <taxon>Pseudomonadota</taxon>
        <taxon>Gammaproteobacteria</taxon>
        <taxon>Oceanospirillales</taxon>
        <taxon>Endozoicomonadaceae</taxon>
        <taxon>Kistimonas</taxon>
    </lineage>
</organism>
<evidence type="ECO:0000313" key="2">
    <source>
        <dbReference type="Proteomes" id="UP001500604"/>
    </source>
</evidence>
<dbReference type="EMBL" id="BAABFL010000281">
    <property type="protein sequence ID" value="GAA4649729.1"/>
    <property type="molecule type" value="Genomic_DNA"/>
</dbReference>
<keyword evidence="2" id="KW-1185">Reference proteome</keyword>
<name>A0ABP8V2D5_9GAMM</name>
<protein>
    <submittedName>
        <fullName evidence="1">Uncharacterized protein</fullName>
    </submittedName>
</protein>
<accession>A0ABP8V2D5</accession>
<gene>
    <name evidence="1" type="ORF">GCM10023116_20090</name>
</gene>
<sequence>MLGVSFFSQTQAFNSEEHKLITDRGIAEVEIPASVVLPAQVLFANQNPDEYLGFLKAAKTLATGFDTNNTNDFDKSKAAVQDNCYWYTYMQLDYNKKIRIPERGRLPEKVFYVPAYTGSQAAPFSIGELSAIYGDYRRTTHCSTSGKCYLSNEDIQNVEFERGNVYYKDFYCPKPVASETYLRAIGSGVVPPFGSLGNNSANTASNDEYQEAGWWGDEMLRIANVNDWHFSSAGVAWYTGMHRLALLNAAKAKDDPKYWITALHYEANALHSLVDLFAFGHVVTNRGESSHGMIKNKSLQNTRTYQWMENVMRVGGGQRAADGKITVQGELPAIADLSTERSDFLESDRGSWWLWARYEQVYHDAFNKSGAVVKNLKSRLTLGM</sequence>
<comment type="caution">
    <text evidence="1">The sequence shown here is derived from an EMBL/GenBank/DDBJ whole genome shotgun (WGS) entry which is preliminary data.</text>
</comment>
<proteinExistence type="predicted"/>